<dbReference type="GO" id="GO:0070007">
    <property type="term" value="F:glutamic-type endopeptidase activity"/>
    <property type="evidence" value="ECO:0007669"/>
    <property type="project" value="InterPro"/>
</dbReference>
<dbReference type="Gene3D" id="2.60.120.700">
    <property type="entry name" value="Peptidase G1"/>
    <property type="match status" value="1"/>
</dbReference>
<evidence type="ECO:0000313" key="3">
    <source>
        <dbReference type="EMBL" id="OAQ68654.1"/>
    </source>
</evidence>
<keyword evidence="2" id="KW-0732">Signal</keyword>
<dbReference type="InterPro" id="IPR013320">
    <property type="entry name" value="ConA-like_dom_sf"/>
</dbReference>
<dbReference type="GO" id="GO:0006508">
    <property type="term" value="P:proteolysis"/>
    <property type="evidence" value="ECO:0007669"/>
    <property type="project" value="InterPro"/>
</dbReference>
<dbReference type="Proteomes" id="UP000078397">
    <property type="component" value="Unassembled WGS sequence"/>
</dbReference>
<evidence type="ECO:0000256" key="2">
    <source>
        <dbReference type="SAM" id="SignalP"/>
    </source>
</evidence>
<dbReference type="InterPro" id="IPR000250">
    <property type="entry name" value="Peptidase_G1"/>
</dbReference>
<dbReference type="KEGG" id="pchm:VFPPC_15858"/>
<dbReference type="SMR" id="A0A179FST1"/>
<accession>A0A179FST1</accession>
<proteinExistence type="predicted"/>
<feature type="active site" description="Proton acceptor" evidence="1">
    <location>
        <position position="206"/>
    </location>
</feature>
<dbReference type="AlphaFoldDB" id="A0A179FST1"/>
<dbReference type="Pfam" id="PF01828">
    <property type="entry name" value="Peptidase_A4"/>
    <property type="match status" value="1"/>
</dbReference>
<comment type="caution">
    <text evidence="3">The sequence shown here is derived from an EMBL/GenBank/DDBJ whole genome shotgun (WGS) entry which is preliminary data.</text>
</comment>
<keyword evidence="4" id="KW-1185">Reference proteome</keyword>
<evidence type="ECO:0000256" key="1">
    <source>
        <dbReference type="PIRSR" id="PIRSR600250-50"/>
    </source>
</evidence>
<feature type="chain" id="PRO_5012859417" evidence="2">
    <location>
        <begin position="16"/>
        <end position="271"/>
    </location>
</feature>
<dbReference type="CDD" id="cd13426">
    <property type="entry name" value="Peptidase_G1"/>
    <property type="match status" value="1"/>
</dbReference>
<dbReference type="RefSeq" id="XP_018145504.1">
    <property type="nucleotide sequence ID" value="XM_018293611.1"/>
</dbReference>
<dbReference type="EMBL" id="LSBJ02000003">
    <property type="protein sequence ID" value="OAQ68654.1"/>
    <property type="molecule type" value="Genomic_DNA"/>
</dbReference>
<reference evidence="3 4" key="1">
    <citation type="journal article" date="2016" name="PLoS Pathog.">
        <title>Biosynthesis of antibiotic leucinostatins in bio-control fungus Purpureocillium lilacinum and their inhibition on phytophthora revealed by genome mining.</title>
        <authorList>
            <person name="Wang G."/>
            <person name="Liu Z."/>
            <person name="Lin R."/>
            <person name="Li E."/>
            <person name="Mao Z."/>
            <person name="Ling J."/>
            <person name="Yang Y."/>
            <person name="Yin W.B."/>
            <person name="Xie B."/>
        </authorList>
    </citation>
    <scope>NUCLEOTIDE SEQUENCE [LARGE SCALE GENOMIC DNA]</scope>
    <source>
        <strain evidence="3">170</strain>
    </source>
</reference>
<dbReference type="SUPFAM" id="SSF49899">
    <property type="entry name" value="Concanavalin A-like lectins/glucanases"/>
    <property type="match status" value="1"/>
</dbReference>
<organism evidence="3 4">
    <name type="scientific">Pochonia chlamydosporia 170</name>
    <dbReference type="NCBI Taxonomy" id="1380566"/>
    <lineage>
        <taxon>Eukaryota</taxon>
        <taxon>Fungi</taxon>
        <taxon>Dikarya</taxon>
        <taxon>Ascomycota</taxon>
        <taxon>Pezizomycotina</taxon>
        <taxon>Sordariomycetes</taxon>
        <taxon>Hypocreomycetidae</taxon>
        <taxon>Hypocreales</taxon>
        <taxon>Clavicipitaceae</taxon>
        <taxon>Pochonia</taxon>
    </lineage>
</organism>
<sequence length="271" mass="27927">MKTVSALLFAGLAQAALEVTSNGVTYIVTHTKNGVELPVVPGPKLDFGSRSRQRIGKRATSTNWCGVANTNSPGGNWTNIVGAWTVPQISLRQGQSPGDQPSIAQWVGIDGDGCGTGLIQGGTLSQLNSDGSSQSNYAWFEFVPNPLSTFQMTVNTGDSISGNVTATGSNTGYITVNNESNGESMTMQITDGPGTLCGYSAEWIFEDLTGGNGLLPFAEFPSNQFTGCMATTSTGQSGDADGATSIDLVANGQTQCSGSGQGTTVQIQSTA</sequence>
<dbReference type="PANTHER" id="PTHR37536">
    <property type="entry name" value="PUTATIVE (AFU_ORTHOLOGUE AFUA_3G02970)-RELATED"/>
    <property type="match status" value="1"/>
</dbReference>
<dbReference type="InterPro" id="IPR038656">
    <property type="entry name" value="Peptidase_G1_sf"/>
</dbReference>
<dbReference type="PANTHER" id="PTHR37536:SF1">
    <property type="entry name" value="ASPERGILLOPEPSIN, PUTAITVE (AFU_ORTHOLOGUE AFUA_7G01200)"/>
    <property type="match status" value="1"/>
</dbReference>
<dbReference type="GeneID" id="28857605"/>
<protein>
    <submittedName>
        <fullName evidence="3">Acid proteinase A</fullName>
    </submittedName>
</protein>
<dbReference type="OrthoDB" id="2862635at2759"/>
<evidence type="ECO:0000313" key="4">
    <source>
        <dbReference type="Proteomes" id="UP000078397"/>
    </source>
</evidence>
<name>A0A179FST1_METCM</name>
<feature type="signal peptide" evidence="2">
    <location>
        <begin position="1"/>
        <end position="15"/>
    </location>
</feature>
<gene>
    <name evidence="3" type="ORF">VFPPC_15858</name>
</gene>
<dbReference type="STRING" id="1380566.A0A179FST1"/>
<dbReference type="PRINTS" id="PR00977">
    <property type="entry name" value="SCYTLDPTASE"/>
</dbReference>